<organism evidence="3 4">
    <name type="scientific">Romeriopsis navalis LEGE 11480</name>
    <dbReference type="NCBI Taxonomy" id="2777977"/>
    <lineage>
        <taxon>Bacteria</taxon>
        <taxon>Bacillati</taxon>
        <taxon>Cyanobacteriota</taxon>
        <taxon>Cyanophyceae</taxon>
        <taxon>Leptolyngbyales</taxon>
        <taxon>Leptolyngbyaceae</taxon>
        <taxon>Romeriopsis</taxon>
        <taxon>Romeriopsis navalis</taxon>
    </lineage>
</organism>
<evidence type="ECO:0000256" key="1">
    <source>
        <dbReference type="ARBA" id="ARBA00022729"/>
    </source>
</evidence>
<dbReference type="EMBL" id="JADEXQ010000004">
    <property type="protein sequence ID" value="MBE9028493.1"/>
    <property type="molecule type" value="Genomic_DNA"/>
</dbReference>
<dbReference type="InterPro" id="IPR011055">
    <property type="entry name" value="Dup_hybrid_motif"/>
</dbReference>
<evidence type="ECO:0000313" key="3">
    <source>
        <dbReference type="EMBL" id="MBE9028493.1"/>
    </source>
</evidence>
<evidence type="ECO:0000259" key="2">
    <source>
        <dbReference type="Pfam" id="PF01551"/>
    </source>
</evidence>
<name>A0A928VIQ3_9CYAN</name>
<dbReference type="GO" id="GO:0004222">
    <property type="term" value="F:metalloendopeptidase activity"/>
    <property type="evidence" value="ECO:0007669"/>
    <property type="project" value="TreeGrafter"/>
</dbReference>
<dbReference type="InterPro" id="IPR050570">
    <property type="entry name" value="Cell_wall_metabolism_enzyme"/>
</dbReference>
<sequence>MTKPAAAPVRVGPINLSSAGIGLNSTAVKPYFNSKLQLPAIPGLEKVRMIFPVAIPAPITSLFGWRIHPITKAQRLHTGTDIGAPMGTPVMAALGGRVILADRMGGYGISVAIEHDNGIRQTLYAHMSEIFVRPGDAVQQGTVIGRVGSTGASTGPHLHFELRQMLPDGTWVAQDASPNLKSSMAQLVQSLQIAQQQQKSVAQGLGQTIQPIRPITPPTK</sequence>
<dbReference type="Pfam" id="PF01551">
    <property type="entry name" value="Peptidase_M23"/>
    <property type="match status" value="1"/>
</dbReference>
<keyword evidence="4" id="KW-1185">Reference proteome</keyword>
<reference evidence="3" key="1">
    <citation type="submission" date="2020-10" db="EMBL/GenBank/DDBJ databases">
        <authorList>
            <person name="Castelo-Branco R."/>
            <person name="Eusebio N."/>
            <person name="Adriana R."/>
            <person name="Vieira A."/>
            <person name="Brugerolle De Fraissinette N."/>
            <person name="Rezende De Castro R."/>
            <person name="Schneider M.P."/>
            <person name="Vasconcelos V."/>
            <person name="Leao P.N."/>
        </authorList>
    </citation>
    <scope>NUCLEOTIDE SEQUENCE</scope>
    <source>
        <strain evidence="3">LEGE 11480</strain>
    </source>
</reference>
<accession>A0A928VIQ3</accession>
<protein>
    <submittedName>
        <fullName evidence="3">M23 family metallopeptidase</fullName>
    </submittedName>
</protein>
<dbReference type="SUPFAM" id="SSF51261">
    <property type="entry name" value="Duplicated hybrid motif"/>
    <property type="match status" value="1"/>
</dbReference>
<evidence type="ECO:0000313" key="4">
    <source>
        <dbReference type="Proteomes" id="UP000625316"/>
    </source>
</evidence>
<dbReference type="Proteomes" id="UP000625316">
    <property type="component" value="Unassembled WGS sequence"/>
</dbReference>
<proteinExistence type="predicted"/>
<dbReference type="PANTHER" id="PTHR21666">
    <property type="entry name" value="PEPTIDASE-RELATED"/>
    <property type="match status" value="1"/>
</dbReference>
<dbReference type="InterPro" id="IPR016047">
    <property type="entry name" value="M23ase_b-sheet_dom"/>
</dbReference>
<feature type="domain" description="M23ase beta-sheet core" evidence="2">
    <location>
        <begin position="76"/>
        <end position="164"/>
    </location>
</feature>
<dbReference type="CDD" id="cd12797">
    <property type="entry name" value="M23_peptidase"/>
    <property type="match status" value="1"/>
</dbReference>
<gene>
    <name evidence="3" type="ORF">IQ266_01820</name>
</gene>
<dbReference type="PANTHER" id="PTHR21666:SF289">
    <property type="entry name" value="L-ALA--D-GLU ENDOPEPTIDASE"/>
    <property type="match status" value="1"/>
</dbReference>
<comment type="caution">
    <text evidence="3">The sequence shown here is derived from an EMBL/GenBank/DDBJ whole genome shotgun (WGS) entry which is preliminary data.</text>
</comment>
<dbReference type="Gene3D" id="2.70.70.10">
    <property type="entry name" value="Glucose Permease (Domain IIA)"/>
    <property type="match status" value="1"/>
</dbReference>
<dbReference type="AlphaFoldDB" id="A0A928VIQ3"/>
<keyword evidence="1" id="KW-0732">Signal</keyword>